<keyword evidence="1" id="KW-0479">Metal-binding</keyword>
<protein>
    <submittedName>
        <fullName evidence="3">Heavy-metal-associated domain-containing protein</fullName>
    </submittedName>
</protein>
<name>A0ABN0UYI5_9ACTN</name>
<dbReference type="InterPro" id="IPR000428">
    <property type="entry name" value="Cu-bd"/>
</dbReference>
<dbReference type="Proteomes" id="UP001501867">
    <property type="component" value="Unassembled WGS sequence"/>
</dbReference>
<evidence type="ECO:0000313" key="4">
    <source>
        <dbReference type="Proteomes" id="UP001501867"/>
    </source>
</evidence>
<evidence type="ECO:0000259" key="2">
    <source>
        <dbReference type="PROSITE" id="PS50846"/>
    </source>
</evidence>
<reference evidence="3 4" key="1">
    <citation type="journal article" date="2019" name="Int. J. Syst. Evol. Microbiol.">
        <title>The Global Catalogue of Microorganisms (GCM) 10K type strain sequencing project: providing services to taxonomists for standard genome sequencing and annotation.</title>
        <authorList>
            <consortium name="The Broad Institute Genomics Platform"/>
            <consortium name="The Broad Institute Genome Sequencing Center for Infectious Disease"/>
            <person name="Wu L."/>
            <person name="Ma J."/>
        </authorList>
    </citation>
    <scope>NUCLEOTIDE SEQUENCE [LARGE SCALE GENOMIC DNA]</scope>
    <source>
        <strain evidence="3 4">JCM 4505</strain>
    </source>
</reference>
<feature type="domain" description="HMA" evidence="2">
    <location>
        <begin position="27"/>
        <end position="92"/>
    </location>
</feature>
<dbReference type="PRINTS" id="PR00944">
    <property type="entry name" value="CUEXPORT"/>
</dbReference>
<comment type="caution">
    <text evidence="3">The sequence shown here is derived from an EMBL/GenBank/DDBJ whole genome shotgun (WGS) entry which is preliminary data.</text>
</comment>
<dbReference type="PROSITE" id="PS50846">
    <property type="entry name" value="HMA_2"/>
    <property type="match status" value="1"/>
</dbReference>
<evidence type="ECO:0000256" key="1">
    <source>
        <dbReference type="ARBA" id="ARBA00022723"/>
    </source>
</evidence>
<dbReference type="PROSITE" id="PS01047">
    <property type="entry name" value="HMA_1"/>
    <property type="match status" value="1"/>
</dbReference>
<dbReference type="SUPFAM" id="SSF55008">
    <property type="entry name" value="HMA, heavy metal-associated domain"/>
    <property type="match status" value="1"/>
</dbReference>
<accession>A0ABN0UYI5</accession>
<evidence type="ECO:0000313" key="3">
    <source>
        <dbReference type="EMBL" id="GAA0266319.1"/>
    </source>
</evidence>
<dbReference type="InterPro" id="IPR036163">
    <property type="entry name" value="HMA_dom_sf"/>
</dbReference>
<dbReference type="Gene3D" id="3.30.70.100">
    <property type="match status" value="1"/>
</dbReference>
<keyword evidence="4" id="KW-1185">Reference proteome</keyword>
<dbReference type="Pfam" id="PF00403">
    <property type="entry name" value="HMA"/>
    <property type="match status" value="1"/>
</dbReference>
<dbReference type="RefSeq" id="WP_344150220.1">
    <property type="nucleotide sequence ID" value="NZ_BAAABV010000002.1"/>
</dbReference>
<dbReference type="CDD" id="cd00371">
    <property type="entry name" value="HMA"/>
    <property type="match status" value="1"/>
</dbReference>
<dbReference type="InterPro" id="IPR006121">
    <property type="entry name" value="HMA_dom"/>
</dbReference>
<dbReference type="InterPro" id="IPR017969">
    <property type="entry name" value="Heavy-metal-associated_CS"/>
</dbReference>
<gene>
    <name evidence="3" type="ORF">GCM10010302_00140</name>
</gene>
<dbReference type="EMBL" id="BAAABV010000002">
    <property type="protein sequence ID" value="GAA0266319.1"/>
    <property type="molecule type" value="Genomic_DNA"/>
</dbReference>
<sequence>MSSCCSPDGACASNGETTTTVAVVDSTATVYRVSGMSCGHCRTAITGSVGALAGVLSVDVDVDGGTVTVTTAGEPDDAAIAEAVDDAGYELTGRA</sequence>
<proteinExistence type="predicted"/>
<organism evidence="3 4">
    <name type="scientific">Streptomyces polychromogenes</name>
    <dbReference type="NCBI Taxonomy" id="67342"/>
    <lineage>
        <taxon>Bacteria</taxon>
        <taxon>Bacillati</taxon>
        <taxon>Actinomycetota</taxon>
        <taxon>Actinomycetes</taxon>
        <taxon>Kitasatosporales</taxon>
        <taxon>Streptomycetaceae</taxon>
        <taxon>Streptomyces</taxon>
    </lineage>
</organism>